<dbReference type="InterPro" id="IPR038570">
    <property type="entry name" value="HicA_sf"/>
</dbReference>
<dbReference type="AlphaFoldDB" id="A0AAJ4W1C3"/>
<dbReference type="Gene3D" id="3.30.920.30">
    <property type="entry name" value="Hypothetical protein"/>
    <property type="match status" value="1"/>
</dbReference>
<keyword evidence="6" id="KW-0694">RNA-binding</keyword>
<proteinExistence type="inferred from homology"/>
<dbReference type="Proteomes" id="UP000183496">
    <property type="component" value="Unassembled WGS sequence"/>
</dbReference>
<dbReference type="EMBL" id="FOFY01000002">
    <property type="protein sequence ID" value="SEQ19979.1"/>
    <property type="molecule type" value="Genomic_DNA"/>
</dbReference>
<dbReference type="Pfam" id="PF07927">
    <property type="entry name" value="HicA_toxin"/>
    <property type="match status" value="1"/>
</dbReference>
<dbReference type="GO" id="GO:0004519">
    <property type="term" value="F:endonuclease activity"/>
    <property type="evidence" value="ECO:0007669"/>
    <property type="project" value="UniProtKB-KW"/>
</dbReference>
<evidence type="ECO:0000313" key="8">
    <source>
        <dbReference type="EMBL" id="SEQ19979.1"/>
    </source>
</evidence>
<sequence>MKVSEMLKILVKDGWYLLREGSNHSLYVHPIKSGRVILPRHPSAELKKGTEQSILKQAGLK</sequence>
<evidence type="ECO:0000256" key="1">
    <source>
        <dbReference type="ARBA" id="ARBA00006620"/>
    </source>
</evidence>
<dbReference type="InterPro" id="IPR012933">
    <property type="entry name" value="HicA_mRNA_interferase"/>
</dbReference>
<comment type="similarity">
    <text evidence="1">Belongs to the HicA mRNA interferase family.</text>
</comment>
<keyword evidence="9" id="KW-1185">Reference proteome</keyword>
<keyword evidence="4" id="KW-0255">Endonuclease</keyword>
<evidence type="ECO:0000256" key="3">
    <source>
        <dbReference type="ARBA" id="ARBA00022722"/>
    </source>
</evidence>
<comment type="caution">
    <text evidence="8">The sequence shown here is derived from an EMBL/GenBank/DDBJ whole genome shotgun (WGS) entry which is preliminary data.</text>
</comment>
<dbReference type="SUPFAM" id="SSF54786">
    <property type="entry name" value="YcfA/nrd intein domain"/>
    <property type="match status" value="1"/>
</dbReference>
<evidence type="ECO:0000256" key="4">
    <source>
        <dbReference type="ARBA" id="ARBA00022759"/>
    </source>
</evidence>
<dbReference type="GO" id="GO:0016787">
    <property type="term" value="F:hydrolase activity"/>
    <property type="evidence" value="ECO:0007669"/>
    <property type="project" value="UniProtKB-KW"/>
</dbReference>
<gene>
    <name evidence="8" type="ORF">SAMN04488089_10240</name>
</gene>
<keyword evidence="5" id="KW-0378">Hydrolase</keyword>
<keyword evidence="3" id="KW-0540">Nuclease</keyword>
<dbReference type="RefSeq" id="WP_041891048.1">
    <property type="nucleotide sequence ID" value="NZ_CP010817.1"/>
</dbReference>
<protein>
    <submittedName>
        <fullName evidence="8">Predicted RNA binding protein YcfA, dsRBD-like fold, HicA-like mRNA interferase family</fullName>
    </submittedName>
</protein>
<evidence type="ECO:0000256" key="7">
    <source>
        <dbReference type="ARBA" id="ARBA00023016"/>
    </source>
</evidence>
<organism evidence="8 9">
    <name type="scientific">Myroides profundi</name>
    <dbReference type="NCBI Taxonomy" id="480520"/>
    <lineage>
        <taxon>Bacteria</taxon>
        <taxon>Pseudomonadati</taxon>
        <taxon>Bacteroidota</taxon>
        <taxon>Flavobacteriia</taxon>
        <taxon>Flavobacteriales</taxon>
        <taxon>Flavobacteriaceae</taxon>
        <taxon>Myroides</taxon>
    </lineage>
</organism>
<dbReference type="GO" id="GO:0003729">
    <property type="term" value="F:mRNA binding"/>
    <property type="evidence" value="ECO:0007669"/>
    <property type="project" value="InterPro"/>
</dbReference>
<evidence type="ECO:0000256" key="6">
    <source>
        <dbReference type="ARBA" id="ARBA00022884"/>
    </source>
</evidence>
<reference evidence="8 9" key="1">
    <citation type="submission" date="2016-10" db="EMBL/GenBank/DDBJ databases">
        <authorList>
            <person name="Varghese N."/>
            <person name="Submissions S."/>
        </authorList>
    </citation>
    <scope>NUCLEOTIDE SEQUENCE [LARGE SCALE GENOMIC DNA]</scope>
    <source>
        <strain evidence="9">DSM 19823 / KCTC 23066 / CCTCC M 208030 / D25</strain>
    </source>
</reference>
<dbReference type="KEGG" id="mpw:MPR_1546"/>
<evidence type="ECO:0000256" key="2">
    <source>
        <dbReference type="ARBA" id="ARBA00022649"/>
    </source>
</evidence>
<accession>A0AAJ4W1C3</accession>
<name>A0AAJ4W1C3_MYRPR</name>
<evidence type="ECO:0000313" key="9">
    <source>
        <dbReference type="Proteomes" id="UP000183496"/>
    </source>
</evidence>
<keyword evidence="7" id="KW-0346">Stress response</keyword>
<keyword evidence="2" id="KW-1277">Toxin-antitoxin system</keyword>
<evidence type="ECO:0000256" key="5">
    <source>
        <dbReference type="ARBA" id="ARBA00022801"/>
    </source>
</evidence>